<reference evidence="1 2" key="1">
    <citation type="journal article" date="2020" name="Nature">
        <title>Isolation of an archaeon at the prokaryote-eukaryote interface.</title>
        <authorList>
            <person name="Imachi H."/>
            <person name="Nobu M.K."/>
            <person name="Nakahara N."/>
            <person name="Morono Y."/>
            <person name="Ogawara M."/>
            <person name="Takaki Y."/>
            <person name="Takano Y."/>
            <person name="Uematsu K."/>
            <person name="Ikuta T."/>
            <person name="Ito M."/>
            <person name="Matsui Y."/>
            <person name="Miyazaki M."/>
            <person name="Murata K."/>
            <person name="Saito Y."/>
            <person name="Sakai S."/>
            <person name="Song C."/>
            <person name="Tasumi E."/>
            <person name="Yamanaka Y."/>
            <person name="Yamaguchi T."/>
            <person name="Kamagata Y."/>
            <person name="Tamaki H."/>
            <person name="Takai K."/>
        </authorList>
    </citation>
    <scope>NUCLEOTIDE SEQUENCE [LARGE SCALE GENOMIC DNA]</scope>
    <source>
        <strain evidence="1 2">MK-D1</strain>
    </source>
</reference>
<dbReference type="AlphaFoldDB" id="A0A5B9DD74"/>
<proteinExistence type="predicted"/>
<dbReference type="Proteomes" id="UP000321408">
    <property type="component" value="Chromosome"/>
</dbReference>
<dbReference type="SUPFAM" id="SSF48452">
    <property type="entry name" value="TPR-like"/>
    <property type="match status" value="1"/>
</dbReference>
<dbReference type="KEGG" id="psyt:DSAG12_02496"/>
<protein>
    <recommendedName>
        <fullName evidence="3">Tetratricopeptide repeat protein</fullName>
    </recommendedName>
</protein>
<dbReference type="InterPro" id="IPR011990">
    <property type="entry name" value="TPR-like_helical_dom_sf"/>
</dbReference>
<evidence type="ECO:0000313" key="1">
    <source>
        <dbReference type="EMBL" id="QEE16666.1"/>
    </source>
</evidence>
<organism evidence="1 2">
    <name type="scientific">Promethearchaeum syntrophicum</name>
    <dbReference type="NCBI Taxonomy" id="2594042"/>
    <lineage>
        <taxon>Archaea</taxon>
        <taxon>Promethearchaeati</taxon>
        <taxon>Promethearchaeota</taxon>
        <taxon>Promethearchaeia</taxon>
        <taxon>Promethearchaeales</taxon>
        <taxon>Promethearchaeaceae</taxon>
        <taxon>Promethearchaeum</taxon>
    </lineage>
</organism>
<keyword evidence="2" id="KW-1185">Reference proteome</keyword>
<sequence length="804" mass="95037">MINTEMDTTPLPVKIELRHALSLLKQGKTLDALKKFEFLQGEMKAQQHSDLSTVILNYSLALNMLYDRNLAAAKESLYHDDELNTAIILVNTLNQYEILRNISSENDRTLQKKSQVFSNLEEKWVLKKLGIIRSTEIQKRHFNRRFEDIKADFEFTFSIFFEIFQPIIEEINKKQYNVDSINKTIQIIYKEIGKEYINLAKNAIKKKNIINSIKILEKSRLIFKDDSKNLRIQGFLSDLQRNIDDLTAEYYLKAGNYYRNKNQFKESAKLFRKAYHYYRIQKEEDKQKKSKEDYLKTCVKFGQYNLKLANQYSKNLETEDAILYFQKAIENFKSINAKKEESYATEQYNNFIIYMGDVELKKGQKMNSESLDVLNQQINHFHNAQDMYAKASNERKIKDCKSLLIRSLKQKMKILSKETQKAHKNKNYNYEFLILEELHLLCYELEMVSKAQQYAEELEKLKPKVNLEQVEELRKTKFDGMVNLEQNENGLLSDKIKTQIISPKNPDFKTEKNDLPNVFGDDLNTTVLIRNNRMSKNVSSETTIRQPNHIFPGSQFSSNLFQETLKIQKFSSIHKKNEYKELKKVNQIVKKFNSQGFLEENEIQTLQMYGLNLPEQLIYYHKYPNSNYQFYVLKTKSEYPKVLLIPTKNLIKKKSYFGSIIDKIDPFINTSSEILNSVEILENHIKFALNHPKWNQIMEGFQYSTLDIYFSFLNSLRLFSKSSTKSSLKEVAKFINSSLVAEYLNIPTEKMEKRLEELKSVKYFEEIFSWIDNINNKLFFIGMFYFARKKYMKASILWCKLMVS</sequence>
<dbReference type="GeneID" id="41330480"/>
<name>A0A5B9DD74_9ARCH</name>
<gene>
    <name evidence="1" type="ORF">DSAG12_02496</name>
</gene>
<evidence type="ECO:0008006" key="3">
    <source>
        <dbReference type="Google" id="ProtNLM"/>
    </source>
</evidence>
<evidence type="ECO:0000313" key="2">
    <source>
        <dbReference type="Proteomes" id="UP000321408"/>
    </source>
</evidence>
<reference evidence="1 2" key="2">
    <citation type="journal article" date="2024" name="Int. J. Syst. Evol. Microbiol.">
        <title>Promethearchaeum syntrophicum gen. nov., sp. nov., an anaerobic, obligately syntrophic archaeon, the first isolate of the lineage 'Asgard' archaea, and proposal of the new archaeal phylum Promethearchaeota phyl. nov. and kingdom Promethearchaeati regn. nov.</title>
        <authorList>
            <person name="Imachi H."/>
            <person name="Nobu M.K."/>
            <person name="Kato S."/>
            <person name="Takaki Y."/>
            <person name="Miyazaki M."/>
            <person name="Miyata M."/>
            <person name="Ogawara M."/>
            <person name="Saito Y."/>
            <person name="Sakai S."/>
            <person name="Tahara Y.O."/>
            <person name="Takano Y."/>
            <person name="Tasumi E."/>
            <person name="Uematsu K."/>
            <person name="Yoshimura T."/>
            <person name="Itoh T."/>
            <person name="Ohkuma M."/>
            <person name="Takai K."/>
        </authorList>
    </citation>
    <scope>NUCLEOTIDE SEQUENCE [LARGE SCALE GENOMIC DNA]</scope>
    <source>
        <strain evidence="1 2">MK-D1</strain>
    </source>
</reference>
<dbReference type="EMBL" id="CP042905">
    <property type="protein sequence ID" value="QEE16666.1"/>
    <property type="molecule type" value="Genomic_DNA"/>
</dbReference>
<dbReference type="RefSeq" id="WP_147663584.1">
    <property type="nucleotide sequence ID" value="NZ_CP042905.2"/>
</dbReference>
<accession>A0A5B9DD74</accession>